<evidence type="ECO:0000313" key="2">
    <source>
        <dbReference type="Proteomes" id="UP000051461"/>
    </source>
</evidence>
<keyword evidence="2" id="KW-1185">Reference proteome</keyword>
<dbReference type="AlphaFoldDB" id="A0A0R1H542"/>
<protein>
    <submittedName>
        <fullName evidence="1">Uncharacterized protein</fullName>
    </submittedName>
</protein>
<dbReference type="PATRIC" id="fig|1423726.3.peg.2804"/>
<comment type="caution">
    <text evidence="1">The sequence shown here is derived from an EMBL/GenBank/DDBJ whole genome shotgun (WGS) entry which is preliminary data.</text>
</comment>
<reference evidence="1 2" key="1">
    <citation type="journal article" date="2015" name="Genome Announc.">
        <title>Expanding the biotechnology potential of lactobacilli through comparative genomics of 213 strains and associated genera.</title>
        <authorList>
            <person name="Sun Z."/>
            <person name="Harris H.M."/>
            <person name="McCann A."/>
            <person name="Guo C."/>
            <person name="Argimon S."/>
            <person name="Zhang W."/>
            <person name="Yang X."/>
            <person name="Jeffery I.B."/>
            <person name="Cooney J.C."/>
            <person name="Kagawa T.F."/>
            <person name="Liu W."/>
            <person name="Song Y."/>
            <person name="Salvetti E."/>
            <person name="Wrobel A."/>
            <person name="Rasinkangas P."/>
            <person name="Parkhill J."/>
            <person name="Rea M.C."/>
            <person name="O'Sullivan O."/>
            <person name="Ritari J."/>
            <person name="Douillard F.P."/>
            <person name="Paul Ross R."/>
            <person name="Yang R."/>
            <person name="Briner A.E."/>
            <person name="Felis G.E."/>
            <person name="de Vos W.M."/>
            <person name="Barrangou R."/>
            <person name="Klaenhammer T.R."/>
            <person name="Caufield P.W."/>
            <person name="Cui Y."/>
            <person name="Zhang H."/>
            <person name="O'Toole P.W."/>
        </authorList>
    </citation>
    <scope>NUCLEOTIDE SEQUENCE [LARGE SCALE GENOMIC DNA]</scope>
    <source>
        <strain evidence="1 2">DSM 20003</strain>
    </source>
</reference>
<name>A0A0R1H542_9LACO</name>
<evidence type="ECO:0000313" key="1">
    <source>
        <dbReference type="EMBL" id="KRK38980.1"/>
    </source>
</evidence>
<dbReference type="STRING" id="1423726.FC07_GL002696"/>
<accession>A0A0R1H542</accession>
<dbReference type="Proteomes" id="UP000051461">
    <property type="component" value="Unassembled WGS sequence"/>
</dbReference>
<dbReference type="EMBL" id="AZDA01000046">
    <property type="protein sequence ID" value="KRK38980.1"/>
    <property type="molecule type" value="Genomic_DNA"/>
</dbReference>
<organism evidence="1 2">
    <name type="scientific">Loigolactobacillus bifermentans DSM 20003</name>
    <dbReference type="NCBI Taxonomy" id="1423726"/>
    <lineage>
        <taxon>Bacteria</taxon>
        <taxon>Bacillati</taxon>
        <taxon>Bacillota</taxon>
        <taxon>Bacilli</taxon>
        <taxon>Lactobacillales</taxon>
        <taxon>Lactobacillaceae</taxon>
        <taxon>Loigolactobacillus</taxon>
    </lineage>
</organism>
<sequence>MYVATTLFHWTFEFLMDATPNLFMKNYVMWLRQNNPDAIEERQEVFMDEVPFWN</sequence>
<proteinExistence type="predicted"/>
<gene>
    <name evidence="1" type="ORF">FC07_GL002696</name>
</gene>